<keyword evidence="2" id="KW-0812">Transmembrane</keyword>
<organism evidence="3 4">
    <name type="scientific">Dehalobacterium formicoaceticum</name>
    <dbReference type="NCBI Taxonomy" id="51515"/>
    <lineage>
        <taxon>Bacteria</taxon>
        <taxon>Bacillati</taxon>
        <taxon>Bacillota</taxon>
        <taxon>Clostridia</taxon>
        <taxon>Eubacteriales</taxon>
        <taxon>Peptococcaceae</taxon>
        <taxon>Dehalobacterium</taxon>
    </lineage>
</organism>
<keyword evidence="4" id="KW-1185">Reference proteome</keyword>
<dbReference type="Proteomes" id="UP001524944">
    <property type="component" value="Unassembled WGS sequence"/>
</dbReference>
<accession>A0ABT1Y9R0</accession>
<feature type="transmembrane region" description="Helical" evidence="2">
    <location>
        <begin position="12"/>
        <end position="36"/>
    </location>
</feature>
<dbReference type="EMBL" id="JANPWE010000019">
    <property type="protein sequence ID" value="MCR6547216.1"/>
    <property type="molecule type" value="Genomic_DNA"/>
</dbReference>
<feature type="transmembrane region" description="Helical" evidence="2">
    <location>
        <begin position="250"/>
        <end position="268"/>
    </location>
</feature>
<dbReference type="RefSeq" id="WP_089609027.1">
    <property type="nucleotide sequence ID" value="NZ_CP022121.1"/>
</dbReference>
<comment type="caution">
    <text evidence="3">The sequence shown here is derived from an EMBL/GenBank/DDBJ whole genome shotgun (WGS) entry which is preliminary data.</text>
</comment>
<evidence type="ECO:0000256" key="2">
    <source>
        <dbReference type="SAM" id="Phobius"/>
    </source>
</evidence>
<keyword evidence="2" id="KW-0472">Membrane</keyword>
<protein>
    <submittedName>
        <fullName evidence="3">Uncharacterized protein</fullName>
    </submittedName>
</protein>
<sequence length="269" mass="31687">MTNFIDVLTKDITINVLIGFFYSALLGLLVFILTDINGKRNNIRRMEIDLTKYTFVSQSINNSLTNISQIDGADYRRFFGDILDGKQIQMSDYKNVYEFIIFDKIPELPALGDYLVSKFIDKMENSIEENKIEELLDLLKQTNKEKENYINKRNLFLIRYEDINRRIKRLNERLDYYRFLSKQLIAFENPNKNNESQIVRHLHVFRYCTDSIIQEAKTILKTLQLLDDAIMSKKRDIKQEINQIDKNYNIVFKILVGCLIVCGILLLVA</sequence>
<reference evidence="3 4" key="1">
    <citation type="submission" date="2022-08" db="EMBL/GenBank/DDBJ databases">
        <title>Proteogenomics of the novel Dehalobacterium formicoaceticum strain EZ94 highlights a key role of methyltransferases during anaerobic dichloromethane degradation.</title>
        <authorList>
            <person name="Wasmund K."/>
        </authorList>
    </citation>
    <scope>NUCLEOTIDE SEQUENCE [LARGE SCALE GENOMIC DNA]</scope>
    <source>
        <strain evidence="3 4">EZ94</strain>
    </source>
</reference>
<keyword evidence="2" id="KW-1133">Transmembrane helix</keyword>
<keyword evidence="1" id="KW-0175">Coiled coil</keyword>
<feature type="coiled-coil region" evidence="1">
    <location>
        <begin position="125"/>
        <end position="152"/>
    </location>
</feature>
<evidence type="ECO:0000313" key="4">
    <source>
        <dbReference type="Proteomes" id="UP001524944"/>
    </source>
</evidence>
<evidence type="ECO:0000256" key="1">
    <source>
        <dbReference type="SAM" id="Coils"/>
    </source>
</evidence>
<evidence type="ECO:0000313" key="3">
    <source>
        <dbReference type="EMBL" id="MCR6547216.1"/>
    </source>
</evidence>
<proteinExistence type="predicted"/>
<gene>
    <name evidence="3" type="ORF">NVS47_17150</name>
</gene>
<name>A0ABT1Y9R0_9FIRM</name>